<name>A0A7G9Z0Q0_9EURY</name>
<protein>
    <submittedName>
        <fullName evidence="1">Uncharacterized protein</fullName>
    </submittedName>
</protein>
<evidence type="ECO:0000313" key="1">
    <source>
        <dbReference type="EMBL" id="QNO53834.1"/>
    </source>
</evidence>
<dbReference type="EMBL" id="MT631553">
    <property type="protein sequence ID" value="QNO53834.1"/>
    <property type="molecule type" value="Genomic_DNA"/>
</dbReference>
<organism evidence="1">
    <name type="scientific">Candidatus Methanophagaceae archaeon ANME-1 ERB6</name>
    <dbReference type="NCBI Taxonomy" id="2759912"/>
    <lineage>
        <taxon>Archaea</taxon>
        <taxon>Methanobacteriati</taxon>
        <taxon>Methanobacteriota</taxon>
        <taxon>Stenosarchaea group</taxon>
        <taxon>Methanomicrobia</taxon>
        <taxon>Candidatus Methanophagales</taxon>
        <taxon>Candidatus Methanophagaceae</taxon>
    </lineage>
</organism>
<gene>
    <name evidence="1" type="ORF">ALDDBJOO_00010</name>
</gene>
<accession>A0A7G9Z0Q0</accession>
<sequence>MANNMKRTIKISEEVYQTLSHQSEKEGKPMEEIATAIISATLSAEPSTSHVEVYDPKTGKRIFRR</sequence>
<dbReference type="AlphaFoldDB" id="A0A7G9Z0Q0"/>
<reference evidence="1" key="1">
    <citation type="submission" date="2020-06" db="EMBL/GenBank/DDBJ databases">
        <title>Unique genomic features of the anaerobic methanotrophic archaea.</title>
        <authorList>
            <person name="Chadwick G.L."/>
            <person name="Skennerton C.T."/>
            <person name="Laso-Perez R."/>
            <person name="Leu A.O."/>
            <person name="Speth D.R."/>
            <person name="Yu H."/>
            <person name="Morgan-Lang C."/>
            <person name="Hatzenpichler R."/>
            <person name="Goudeau D."/>
            <person name="Malmstrom R."/>
            <person name="Brazelton W.J."/>
            <person name="Woyke T."/>
            <person name="Hallam S.J."/>
            <person name="Tyson G.W."/>
            <person name="Wegener G."/>
            <person name="Boetius A."/>
            <person name="Orphan V."/>
        </authorList>
    </citation>
    <scope>NUCLEOTIDE SEQUENCE</scope>
</reference>
<proteinExistence type="predicted"/>